<evidence type="ECO:0000313" key="1">
    <source>
        <dbReference type="EMBL" id="GJS56989.1"/>
    </source>
</evidence>
<keyword evidence="2" id="KW-1185">Reference proteome</keyword>
<evidence type="ECO:0000313" key="2">
    <source>
        <dbReference type="Proteomes" id="UP001151760"/>
    </source>
</evidence>
<organism evidence="1 2">
    <name type="scientific">Tanacetum coccineum</name>
    <dbReference type="NCBI Taxonomy" id="301880"/>
    <lineage>
        <taxon>Eukaryota</taxon>
        <taxon>Viridiplantae</taxon>
        <taxon>Streptophyta</taxon>
        <taxon>Embryophyta</taxon>
        <taxon>Tracheophyta</taxon>
        <taxon>Spermatophyta</taxon>
        <taxon>Magnoliopsida</taxon>
        <taxon>eudicotyledons</taxon>
        <taxon>Gunneridae</taxon>
        <taxon>Pentapetalae</taxon>
        <taxon>asterids</taxon>
        <taxon>campanulids</taxon>
        <taxon>Asterales</taxon>
        <taxon>Asteraceae</taxon>
        <taxon>Asteroideae</taxon>
        <taxon>Anthemideae</taxon>
        <taxon>Anthemidinae</taxon>
        <taxon>Tanacetum</taxon>
    </lineage>
</organism>
<accession>A0ABQ4WVT6</accession>
<comment type="caution">
    <text evidence="1">The sequence shown here is derived from an EMBL/GenBank/DDBJ whole genome shotgun (WGS) entry which is preliminary data.</text>
</comment>
<proteinExistence type="predicted"/>
<gene>
    <name evidence="1" type="ORF">Tco_0651773</name>
</gene>
<dbReference type="Proteomes" id="UP001151760">
    <property type="component" value="Unassembled WGS sequence"/>
</dbReference>
<name>A0ABQ4WVT6_9ASTR</name>
<sequence length="239" mass="27001">MLDLLAIQVLEFERLADSSQKTEKSNVESVSSSNDSRGSCCARLLSQGASKTSVVCIVSSTGADWLADFFLVLKGFAAYSMRRLASYGDRTQKLRLELIVDFCEFCLIQLDCNVQLRSCIYLQDIDQRARNGGECVRILICLPEFRGSLSAVSDWWLLRLMMRDSVWRADWYISEGWPLDGCYRKYQLEKVASVALLLTHQDFLELGSHECLQYPGGVSTWDINLSVTSSLTSRSVLYL</sequence>
<reference evidence="1" key="1">
    <citation type="journal article" date="2022" name="Int. J. Mol. Sci.">
        <title>Draft Genome of Tanacetum Coccineum: Genomic Comparison of Closely Related Tanacetum-Family Plants.</title>
        <authorList>
            <person name="Yamashiro T."/>
            <person name="Shiraishi A."/>
            <person name="Nakayama K."/>
            <person name="Satake H."/>
        </authorList>
    </citation>
    <scope>NUCLEOTIDE SEQUENCE</scope>
</reference>
<dbReference type="EMBL" id="BQNB010008974">
    <property type="protein sequence ID" value="GJS56989.1"/>
    <property type="molecule type" value="Genomic_DNA"/>
</dbReference>
<protein>
    <submittedName>
        <fullName evidence="1">Uncharacterized protein</fullName>
    </submittedName>
</protein>
<reference evidence="1" key="2">
    <citation type="submission" date="2022-01" db="EMBL/GenBank/DDBJ databases">
        <authorList>
            <person name="Yamashiro T."/>
            <person name="Shiraishi A."/>
            <person name="Satake H."/>
            <person name="Nakayama K."/>
        </authorList>
    </citation>
    <scope>NUCLEOTIDE SEQUENCE</scope>
</reference>